<reference evidence="2" key="1">
    <citation type="submission" date="2019-12" db="EMBL/GenBank/DDBJ databases">
        <title>An insight into the sialome of adult female Ixodes ricinus ticks feeding for 6 days.</title>
        <authorList>
            <person name="Perner J."/>
            <person name="Ribeiro J.M.C."/>
        </authorList>
    </citation>
    <scope>NUCLEOTIDE SEQUENCE</scope>
    <source>
        <strain evidence="2">Semi-engorged</strain>
        <tissue evidence="2">Salivary glands</tissue>
    </source>
</reference>
<feature type="signal peptide" evidence="1">
    <location>
        <begin position="1"/>
        <end position="15"/>
    </location>
</feature>
<organism evidence="2">
    <name type="scientific">Ixodes ricinus</name>
    <name type="common">Common tick</name>
    <name type="synonym">Acarus ricinus</name>
    <dbReference type="NCBI Taxonomy" id="34613"/>
    <lineage>
        <taxon>Eukaryota</taxon>
        <taxon>Metazoa</taxon>
        <taxon>Ecdysozoa</taxon>
        <taxon>Arthropoda</taxon>
        <taxon>Chelicerata</taxon>
        <taxon>Arachnida</taxon>
        <taxon>Acari</taxon>
        <taxon>Parasitiformes</taxon>
        <taxon>Ixodida</taxon>
        <taxon>Ixodoidea</taxon>
        <taxon>Ixodidae</taxon>
        <taxon>Ixodinae</taxon>
        <taxon>Ixodes</taxon>
    </lineage>
</organism>
<accession>A0A6B0UGJ6</accession>
<evidence type="ECO:0000256" key="1">
    <source>
        <dbReference type="SAM" id="SignalP"/>
    </source>
</evidence>
<evidence type="ECO:0000313" key="2">
    <source>
        <dbReference type="EMBL" id="MXU88355.1"/>
    </source>
</evidence>
<name>A0A6B0UGJ6_IXORI</name>
<dbReference type="EMBL" id="GIFC01006272">
    <property type="protein sequence ID" value="MXU88355.1"/>
    <property type="molecule type" value="Transcribed_RNA"/>
</dbReference>
<proteinExistence type="predicted"/>
<feature type="chain" id="PRO_5025461137" evidence="1">
    <location>
        <begin position="16"/>
        <end position="101"/>
    </location>
</feature>
<keyword evidence="1" id="KW-0732">Signal</keyword>
<dbReference type="AlphaFoldDB" id="A0A6B0UGJ6"/>
<sequence length="101" mass="11389">MAVLGIMVCLMCGSAVPAASTVCLWWRVSFLVRIHKARMERQVRHWESEDPRHARVLDREGDGGFASRTGAEEAHRGSCCCQAAQRGRFTLARRRRTLFSA</sequence>
<protein>
    <submittedName>
        <fullName evidence="2">Putative secreted protein</fullName>
    </submittedName>
</protein>